<gene>
    <name evidence="1" type="ORF">ACFSDX_07020</name>
</gene>
<evidence type="ECO:0000313" key="1">
    <source>
        <dbReference type="EMBL" id="MFD1872171.1"/>
    </source>
</evidence>
<dbReference type="EMBL" id="JBHUFD010000002">
    <property type="protein sequence ID" value="MFD1872171.1"/>
    <property type="molecule type" value="Genomic_DNA"/>
</dbReference>
<proteinExistence type="predicted"/>
<protein>
    <recommendedName>
        <fullName evidence="3">Lipoprotein</fullName>
    </recommendedName>
</protein>
<reference evidence="2" key="1">
    <citation type="journal article" date="2019" name="Int. J. Syst. Evol. Microbiol.">
        <title>The Global Catalogue of Microorganisms (GCM) 10K type strain sequencing project: providing services to taxonomists for standard genome sequencing and annotation.</title>
        <authorList>
            <consortium name="The Broad Institute Genomics Platform"/>
            <consortium name="The Broad Institute Genome Sequencing Center for Infectious Disease"/>
            <person name="Wu L."/>
            <person name="Ma J."/>
        </authorList>
    </citation>
    <scope>NUCLEOTIDE SEQUENCE [LARGE SCALE GENOMIC DNA]</scope>
    <source>
        <strain evidence="2">CGMCC 1.15795</strain>
    </source>
</reference>
<dbReference type="Proteomes" id="UP001597197">
    <property type="component" value="Unassembled WGS sequence"/>
</dbReference>
<keyword evidence="2" id="KW-1185">Reference proteome</keyword>
<comment type="caution">
    <text evidence="1">The sequence shown here is derived from an EMBL/GenBank/DDBJ whole genome shotgun (WGS) entry which is preliminary data.</text>
</comment>
<organism evidence="1 2">
    <name type="scientific">Hymenobacter bucti</name>
    <dbReference type="NCBI Taxonomy" id="1844114"/>
    <lineage>
        <taxon>Bacteria</taxon>
        <taxon>Pseudomonadati</taxon>
        <taxon>Bacteroidota</taxon>
        <taxon>Cytophagia</taxon>
        <taxon>Cytophagales</taxon>
        <taxon>Hymenobacteraceae</taxon>
        <taxon>Hymenobacter</taxon>
    </lineage>
</organism>
<evidence type="ECO:0000313" key="2">
    <source>
        <dbReference type="Proteomes" id="UP001597197"/>
    </source>
</evidence>
<evidence type="ECO:0008006" key="3">
    <source>
        <dbReference type="Google" id="ProtNLM"/>
    </source>
</evidence>
<name>A0ABW4QSJ3_9BACT</name>
<accession>A0ABW4QSJ3</accession>
<dbReference type="RefSeq" id="WP_382312554.1">
    <property type="nucleotide sequence ID" value="NZ_JBHUFD010000002.1"/>
</dbReference>
<sequence length="86" mass="8902">MRRPPLTPTLLATGLLAILLTACGKKPDGTPYGVDPARLPEGRRKVQTTTSIYKQDVPKGAEMNAVTSGARVGQPAAAPLPGAPAR</sequence>
<dbReference type="PROSITE" id="PS51257">
    <property type="entry name" value="PROKAR_LIPOPROTEIN"/>
    <property type="match status" value="1"/>
</dbReference>